<sequence length="648" mass="73463">MSPCYRGKMRNSHHGRRHYHCEDKVIPELAGAIFMCNNDTRKECFSRRIFGLPASREHFVRQVTDRMFLFLFDTDDRKMYGVFKATSNGAMNIVPQAFTSSGTTYPAQVPFEITSKCKPLTEREFKPAILEKYFTNVKFNFDLNVDQVQRLLVLFEEKQVKGVPQSITDRWDLSSSTDSPLKRYDGMSNTNTLSQTIHRHVRNPNPSAEVAVHFINSDMNPHHRIDADVVNPDDQQVTLSAYNHPNLSSPQAAQLYDPDPPFPENMMVGACSNFYGGSLLNSEPQLEDVKQRKSVFLRLARNPKRTAWETDPCQIGVYPTKNQPGHHSRAARQPRPVYNKQVVQGQEPVHIDRAVEVDGIGIELGPTPPVETQIRIVKNIKRRNGGSKLSIELKGDKKKRRLVRIQSMNTNTDTEEAGSDLDVVDTTEEEEVIPTAPVSNLTVGPDETQIPFVNFNRINGGNKLSIEPNKGDEKKMSLIRPSLVSTASALDGERESMVITDTMDVDARVDSKKKSLVQGSICKSRETQTEVELVLGEKTDEKKSISNPEPIDTDPMIEIKDNKLCLHNEKSNLVEDYIALESHNEKSNIVEDYIALEPEADKLEMDVFWFCQKSKAVEDYIALESHDEYSKEMVEYIEIADQDYIPLE</sequence>
<reference evidence="2" key="1">
    <citation type="submission" date="2020-01" db="EMBL/GenBank/DDBJ databases">
        <title>Genome sequence of Kobresia littledalei, the first chromosome-level genome in the family Cyperaceae.</title>
        <authorList>
            <person name="Qu G."/>
        </authorList>
    </citation>
    <scope>NUCLEOTIDE SEQUENCE</scope>
    <source>
        <strain evidence="2">C.B.Clarke</strain>
        <tissue evidence="2">Leaf</tissue>
    </source>
</reference>
<evidence type="ECO:0000259" key="1">
    <source>
        <dbReference type="PROSITE" id="PS51222"/>
    </source>
</evidence>
<keyword evidence="3" id="KW-1185">Reference proteome</keyword>
<dbReference type="InterPro" id="IPR013989">
    <property type="entry name" value="Dev_and_cell_death_domain"/>
</dbReference>
<dbReference type="Proteomes" id="UP000623129">
    <property type="component" value="Unassembled WGS sequence"/>
</dbReference>
<dbReference type="Pfam" id="PF10539">
    <property type="entry name" value="Dev_Cell_Death"/>
    <property type="match status" value="1"/>
</dbReference>
<evidence type="ECO:0000313" key="2">
    <source>
        <dbReference type="EMBL" id="KAF3336783.1"/>
    </source>
</evidence>
<dbReference type="PANTHER" id="PTHR46444">
    <property type="entry name" value="DCD (DEVELOPMENT AND CELL DEATH) DOMAIN PROTEIN-RELATED"/>
    <property type="match status" value="1"/>
</dbReference>
<dbReference type="OrthoDB" id="1928633at2759"/>
<evidence type="ECO:0000313" key="3">
    <source>
        <dbReference type="Proteomes" id="UP000623129"/>
    </source>
</evidence>
<dbReference type="EMBL" id="SWLB01000007">
    <property type="protein sequence ID" value="KAF3336783.1"/>
    <property type="molecule type" value="Genomic_DNA"/>
</dbReference>
<dbReference type="PROSITE" id="PS51222">
    <property type="entry name" value="DCD"/>
    <property type="match status" value="1"/>
</dbReference>
<dbReference type="SMART" id="SM00767">
    <property type="entry name" value="DCD"/>
    <property type="match status" value="1"/>
</dbReference>
<organism evidence="2 3">
    <name type="scientific">Carex littledalei</name>
    <dbReference type="NCBI Taxonomy" id="544730"/>
    <lineage>
        <taxon>Eukaryota</taxon>
        <taxon>Viridiplantae</taxon>
        <taxon>Streptophyta</taxon>
        <taxon>Embryophyta</taxon>
        <taxon>Tracheophyta</taxon>
        <taxon>Spermatophyta</taxon>
        <taxon>Magnoliopsida</taxon>
        <taxon>Liliopsida</taxon>
        <taxon>Poales</taxon>
        <taxon>Cyperaceae</taxon>
        <taxon>Cyperoideae</taxon>
        <taxon>Cariceae</taxon>
        <taxon>Carex</taxon>
        <taxon>Carex subgen. Euthyceras</taxon>
    </lineage>
</organism>
<accession>A0A833RBS9</accession>
<comment type="caution">
    <text evidence="2">The sequence shown here is derived from an EMBL/GenBank/DDBJ whole genome shotgun (WGS) entry which is preliminary data.</text>
</comment>
<gene>
    <name evidence="2" type="ORF">FCM35_KLT19369</name>
</gene>
<dbReference type="PANTHER" id="PTHR46444:SF9">
    <property type="entry name" value="DCD (DEVELOPMENT AND CELL DEATH) DOMAIN PROTEIN"/>
    <property type="match status" value="1"/>
</dbReference>
<protein>
    <submittedName>
        <fullName evidence="2">B2 protein</fullName>
    </submittedName>
</protein>
<proteinExistence type="predicted"/>
<dbReference type="AlphaFoldDB" id="A0A833RBS9"/>
<feature type="domain" description="DCD" evidence="1">
    <location>
        <begin position="27"/>
        <end position="157"/>
    </location>
</feature>
<name>A0A833RBS9_9POAL</name>